<feature type="transmembrane region" description="Helical" evidence="9">
    <location>
        <begin position="488"/>
        <end position="510"/>
    </location>
</feature>
<dbReference type="Proteomes" id="UP000494206">
    <property type="component" value="Unassembled WGS sequence"/>
</dbReference>
<dbReference type="SMART" id="SM00382">
    <property type="entry name" value="AAA"/>
    <property type="match status" value="1"/>
</dbReference>
<keyword evidence="5" id="KW-0067">ATP-binding</keyword>
<feature type="transmembrane region" description="Helical" evidence="9">
    <location>
        <begin position="366"/>
        <end position="386"/>
    </location>
</feature>
<dbReference type="GO" id="GO:0016887">
    <property type="term" value="F:ATP hydrolysis activity"/>
    <property type="evidence" value="ECO:0007669"/>
    <property type="project" value="InterPro"/>
</dbReference>
<evidence type="ECO:0000256" key="4">
    <source>
        <dbReference type="ARBA" id="ARBA00022741"/>
    </source>
</evidence>
<keyword evidence="4" id="KW-0547">Nucleotide-binding</keyword>
<dbReference type="CDD" id="cd03253">
    <property type="entry name" value="ABCC_ATM1_transporter"/>
    <property type="match status" value="1"/>
</dbReference>
<comment type="caution">
    <text evidence="12">The sequence shown here is derived from an EMBL/GenBank/DDBJ whole genome shotgun (WGS) entry which is preliminary data.</text>
</comment>
<dbReference type="PANTHER" id="PTHR24221">
    <property type="entry name" value="ATP-BINDING CASSETTE SUB-FAMILY B"/>
    <property type="match status" value="1"/>
</dbReference>
<evidence type="ECO:0000256" key="1">
    <source>
        <dbReference type="ARBA" id="ARBA00004141"/>
    </source>
</evidence>
<evidence type="ECO:0000256" key="8">
    <source>
        <dbReference type="ARBA" id="ARBA00024363"/>
    </source>
</evidence>
<dbReference type="InterPro" id="IPR003439">
    <property type="entry name" value="ABC_transporter-like_ATP-bd"/>
</dbReference>
<accession>A0A8S1EQX3</accession>
<keyword evidence="3 9" id="KW-0812">Transmembrane</keyword>
<evidence type="ECO:0000256" key="6">
    <source>
        <dbReference type="ARBA" id="ARBA00022989"/>
    </source>
</evidence>
<keyword evidence="6 9" id="KW-1133">Transmembrane helix</keyword>
<protein>
    <submittedName>
        <fullName evidence="12">Uncharacterized protein</fullName>
    </submittedName>
</protein>
<feature type="domain" description="ABC transmembrane type-1" evidence="11">
    <location>
        <begin position="224"/>
        <end position="512"/>
    </location>
</feature>
<dbReference type="Pfam" id="PF00664">
    <property type="entry name" value="ABC_membrane"/>
    <property type="match status" value="1"/>
</dbReference>
<keyword evidence="13" id="KW-1185">Reference proteome</keyword>
<dbReference type="EMBL" id="CADEPM010000003">
    <property type="protein sequence ID" value="CAB3401794.1"/>
    <property type="molecule type" value="Genomic_DNA"/>
</dbReference>
<dbReference type="GO" id="GO:0015439">
    <property type="term" value="F:ABC-type heme transporter activity"/>
    <property type="evidence" value="ECO:0007669"/>
    <property type="project" value="TreeGrafter"/>
</dbReference>
<evidence type="ECO:0000256" key="7">
    <source>
        <dbReference type="ARBA" id="ARBA00023136"/>
    </source>
</evidence>
<evidence type="ECO:0000259" key="10">
    <source>
        <dbReference type="PROSITE" id="PS50893"/>
    </source>
</evidence>
<dbReference type="InterPro" id="IPR039421">
    <property type="entry name" value="Type_1_exporter"/>
</dbReference>
<proteinExistence type="inferred from homology"/>
<feature type="domain" description="ABC transporter" evidence="10">
    <location>
        <begin position="546"/>
        <end position="780"/>
    </location>
</feature>
<dbReference type="PROSITE" id="PS00211">
    <property type="entry name" value="ABC_TRANSPORTER_1"/>
    <property type="match status" value="1"/>
</dbReference>
<dbReference type="PROSITE" id="PS50929">
    <property type="entry name" value="ABC_TM1F"/>
    <property type="match status" value="1"/>
</dbReference>
<dbReference type="CDD" id="cd18581">
    <property type="entry name" value="ABC_6TM_ABCB6"/>
    <property type="match status" value="1"/>
</dbReference>
<dbReference type="AlphaFoldDB" id="A0A8S1EQX3"/>
<evidence type="ECO:0000259" key="11">
    <source>
        <dbReference type="PROSITE" id="PS50929"/>
    </source>
</evidence>
<dbReference type="InterPro" id="IPR003593">
    <property type="entry name" value="AAA+_ATPase"/>
</dbReference>
<comment type="subcellular location">
    <subcellularLocation>
        <location evidence="1">Membrane</location>
        <topology evidence="1">Multi-pass membrane protein</topology>
    </subcellularLocation>
</comment>
<feature type="transmembrane region" description="Helical" evidence="9">
    <location>
        <begin position="25"/>
        <end position="44"/>
    </location>
</feature>
<dbReference type="PROSITE" id="PS50893">
    <property type="entry name" value="ABC_TRANSPORTER_2"/>
    <property type="match status" value="1"/>
</dbReference>
<dbReference type="InterPro" id="IPR036640">
    <property type="entry name" value="ABC1_TM_sf"/>
</dbReference>
<evidence type="ECO:0000313" key="13">
    <source>
        <dbReference type="Proteomes" id="UP000494206"/>
    </source>
</evidence>
<evidence type="ECO:0000256" key="9">
    <source>
        <dbReference type="SAM" id="Phobius"/>
    </source>
</evidence>
<sequence>MGFSPYVDECINGGMWPMVPSCNRILSFGIFALFSVFYVILLCLPGNATYRRMVDYDDGPQMIPMTVIASIVCCFLLIGQHVFHFIFFMYMNPYNHLLLAYFLAKMTFWVLVLCNFAKYRHNPRIPITVWIGVMAAWTIDMIPFTAWNIYFGGKCKNFRGDKMDRTFYFIELSLILAILAAKPLSRLLSGSRGDSAFSDFSRKIATVFPYIWPRKSVGLQLRVLISLVLLIIGRLINLVLPLYSKWIVDGLAEPETFAYSMIFIAGALKFLQGNGAMGGFLNSLRTYLWIPIQQYTTREIEVGLIAHLHSLSLRWHLSRKTGQVLRIMDRGTNSVNNILNYILFNVAPTIIDILIAVAFFFTSFNITFGCLVLITMAGYMTSTILITEWRTKFIRDANEKDNISSGIATDSLLNYETVKYYGNEEYEVKRYEDSVITQQLAEWKSQASLALLNLLQNGIIGAGLVLGSYLVVRFIIVDKTMSVGDYVLFTTYILQLYTPLNFFGTIYRVIQKAFIDMENLFELMNQHPEVVDRHDAIEYSEPKGQIAVKNVCFEYQSGAPVLENVSFEIGRGETLALVGESGSGKSTLVRLLFRLFETSSGEIEYDGIDVRDLKMKSLRDKIGIVPQDTVLFNDTILYNIRFGRPSATLEEVYDAARAAMIHDKILSLPQGYDTQVGERGLRLSGGEKQRVAIARTILKQPAFIFLDEATSSLDTPTELAIQKCLEKLCASRTGVVVAHRLSTVVKANKIIVLDKGRIVECGNHKSLLEENGVYAKMWKAQIAEKRGVSIDEVTVDSADD</sequence>
<feature type="transmembrane region" description="Helical" evidence="9">
    <location>
        <begin position="223"/>
        <end position="244"/>
    </location>
</feature>
<dbReference type="OrthoDB" id="6500128at2759"/>
<evidence type="ECO:0000256" key="2">
    <source>
        <dbReference type="ARBA" id="ARBA00022448"/>
    </source>
</evidence>
<dbReference type="SUPFAM" id="SSF90123">
    <property type="entry name" value="ABC transporter transmembrane region"/>
    <property type="match status" value="1"/>
</dbReference>
<evidence type="ECO:0000256" key="3">
    <source>
        <dbReference type="ARBA" id="ARBA00022692"/>
    </source>
</evidence>
<dbReference type="SUPFAM" id="SSF52540">
    <property type="entry name" value="P-loop containing nucleoside triphosphate hydrolases"/>
    <property type="match status" value="1"/>
</dbReference>
<dbReference type="GO" id="GO:0005774">
    <property type="term" value="C:vacuolar membrane"/>
    <property type="evidence" value="ECO:0007669"/>
    <property type="project" value="TreeGrafter"/>
</dbReference>
<dbReference type="FunFam" id="3.40.50.300:FF:000186">
    <property type="entry name" value="ATP-binding cassette sub-family B member 7, mitochondrial"/>
    <property type="match status" value="1"/>
</dbReference>
<feature type="transmembrane region" description="Helical" evidence="9">
    <location>
        <begin position="454"/>
        <end position="476"/>
    </location>
</feature>
<name>A0A8S1EQX3_9PELO</name>
<feature type="transmembrane region" description="Helical" evidence="9">
    <location>
        <begin position="97"/>
        <end position="117"/>
    </location>
</feature>
<dbReference type="PANTHER" id="PTHR24221:SF654">
    <property type="entry name" value="ATP-BINDING CASSETTE SUB-FAMILY B MEMBER 6"/>
    <property type="match status" value="1"/>
</dbReference>
<dbReference type="InterPro" id="IPR027417">
    <property type="entry name" value="P-loop_NTPase"/>
</dbReference>
<comment type="similarity">
    <text evidence="8">Belongs to the ABC transporter superfamily. ABCB family. Heavy Metal importer (TC 3.A.1.210) subfamily.</text>
</comment>
<feature type="transmembrane region" description="Helical" evidence="9">
    <location>
        <begin position="167"/>
        <end position="185"/>
    </location>
</feature>
<dbReference type="InterPro" id="IPR017871">
    <property type="entry name" value="ABC_transporter-like_CS"/>
</dbReference>
<reference evidence="12 13" key="1">
    <citation type="submission" date="2020-04" db="EMBL/GenBank/DDBJ databases">
        <authorList>
            <person name="Laetsch R D."/>
            <person name="Stevens L."/>
            <person name="Kumar S."/>
            <person name="Blaxter L. M."/>
        </authorList>
    </citation>
    <scope>NUCLEOTIDE SEQUENCE [LARGE SCALE GENOMIC DNA]</scope>
</reference>
<dbReference type="GO" id="GO:0005524">
    <property type="term" value="F:ATP binding"/>
    <property type="evidence" value="ECO:0007669"/>
    <property type="project" value="UniProtKB-KW"/>
</dbReference>
<evidence type="ECO:0000313" key="12">
    <source>
        <dbReference type="EMBL" id="CAB3401794.1"/>
    </source>
</evidence>
<organism evidence="12 13">
    <name type="scientific">Caenorhabditis bovis</name>
    <dbReference type="NCBI Taxonomy" id="2654633"/>
    <lineage>
        <taxon>Eukaryota</taxon>
        <taxon>Metazoa</taxon>
        <taxon>Ecdysozoa</taxon>
        <taxon>Nematoda</taxon>
        <taxon>Chromadorea</taxon>
        <taxon>Rhabditida</taxon>
        <taxon>Rhabditina</taxon>
        <taxon>Rhabditomorpha</taxon>
        <taxon>Rhabditoidea</taxon>
        <taxon>Rhabditidae</taxon>
        <taxon>Peloderinae</taxon>
        <taxon>Caenorhabditis</taxon>
    </lineage>
</organism>
<feature type="transmembrane region" description="Helical" evidence="9">
    <location>
        <begin position="65"/>
        <end position="91"/>
    </location>
</feature>
<dbReference type="GO" id="GO:0020037">
    <property type="term" value="F:heme binding"/>
    <property type="evidence" value="ECO:0007669"/>
    <property type="project" value="TreeGrafter"/>
</dbReference>
<dbReference type="Gene3D" id="1.20.1560.10">
    <property type="entry name" value="ABC transporter type 1, transmembrane domain"/>
    <property type="match status" value="1"/>
</dbReference>
<evidence type="ECO:0000256" key="5">
    <source>
        <dbReference type="ARBA" id="ARBA00022840"/>
    </source>
</evidence>
<feature type="transmembrane region" description="Helical" evidence="9">
    <location>
        <begin position="338"/>
        <end position="360"/>
    </location>
</feature>
<dbReference type="InterPro" id="IPR011527">
    <property type="entry name" value="ABC1_TM_dom"/>
</dbReference>
<keyword evidence="2" id="KW-0813">Transport</keyword>
<dbReference type="Pfam" id="PF00005">
    <property type="entry name" value="ABC_tran"/>
    <property type="match status" value="1"/>
</dbReference>
<dbReference type="Gene3D" id="3.40.50.300">
    <property type="entry name" value="P-loop containing nucleotide triphosphate hydrolases"/>
    <property type="match status" value="1"/>
</dbReference>
<gene>
    <name evidence="12" type="ORF">CBOVIS_LOCUS4489</name>
</gene>
<feature type="transmembrane region" description="Helical" evidence="9">
    <location>
        <begin position="256"/>
        <end position="281"/>
    </location>
</feature>
<keyword evidence="7 9" id="KW-0472">Membrane</keyword>
<feature type="transmembrane region" description="Helical" evidence="9">
    <location>
        <begin position="129"/>
        <end position="147"/>
    </location>
</feature>